<reference evidence="1 2" key="1">
    <citation type="journal article" date="2019" name="Emerg. Microbes Infect.">
        <title>Comprehensive subspecies identification of 175 nontuberculous mycobacteria species based on 7547 genomic profiles.</title>
        <authorList>
            <person name="Matsumoto Y."/>
            <person name="Kinjo T."/>
            <person name="Motooka D."/>
            <person name="Nabeya D."/>
            <person name="Jung N."/>
            <person name="Uechi K."/>
            <person name="Horii T."/>
            <person name="Iida T."/>
            <person name="Fujita J."/>
            <person name="Nakamura S."/>
        </authorList>
    </citation>
    <scope>NUCLEOTIDE SEQUENCE [LARGE SCALE GENOMIC DNA]</scope>
    <source>
        <strain evidence="1 2">JCM 13392</strain>
    </source>
</reference>
<organism evidence="1 2">
    <name type="scientific">Mycolicibacterium murale</name>
    <dbReference type="NCBI Taxonomy" id="182220"/>
    <lineage>
        <taxon>Bacteria</taxon>
        <taxon>Bacillati</taxon>
        <taxon>Actinomycetota</taxon>
        <taxon>Actinomycetes</taxon>
        <taxon>Mycobacteriales</taxon>
        <taxon>Mycobacteriaceae</taxon>
        <taxon>Mycolicibacterium</taxon>
    </lineage>
</organism>
<dbReference type="EMBL" id="BLKT01000003">
    <property type="protein sequence ID" value="GFG59046.1"/>
    <property type="molecule type" value="Genomic_DNA"/>
</dbReference>
<gene>
    <name evidence="1" type="ORF">MMUR_31820</name>
</gene>
<dbReference type="RefSeq" id="WP_193489698.1">
    <property type="nucleotide sequence ID" value="NZ_BAAAMC010000005.1"/>
</dbReference>
<proteinExistence type="predicted"/>
<accession>A0A7I9WP59</accession>
<dbReference type="Proteomes" id="UP000465241">
    <property type="component" value="Unassembled WGS sequence"/>
</dbReference>
<evidence type="ECO:0000313" key="2">
    <source>
        <dbReference type="Proteomes" id="UP000465241"/>
    </source>
</evidence>
<name>A0A7I9WP59_9MYCO</name>
<dbReference type="AlphaFoldDB" id="A0A7I9WP59"/>
<protein>
    <submittedName>
        <fullName evidence="1">Uncharacterized protein</fullName>
    </submittedName>
</protein>
<keyword evidence="2" id="KW-1185">Reference proteome</keyword>
<sequence length="190" mass="21377">MTSPDSIYGKRYGEVLLVRMTEQGPEATVYNTFPLNDCPEELWSKLDATAIAAENQAVAALLNGPRYWLMSHIEKDGGTEQERKTFGGLEMLKQATVLLSSMNPAPYTVNEVDRKAVFVYDAGQPVHELHDPEGRTWVMQTYRTTVEPGELPQGWSYHTRTLEHELRIDTSTVKAQVLQDDQANSYSLLA</sequence>
<comment type="caution">
    <text evidence="1">The sequence shown here is derived from an EMBL/GenBank/DDBJ whole genome shotgun (WGS) entry which is preliminary data.</text>
</comment>
<evidence type="ECO:0000313" key="1">
    <source>
        <dbReference type="EMBL" id="GFG59046.1"/>
    </source>
</evidence>